<dbReference type="CDD" id="cd00121">
    <property type="entry name" value="MATH"/>
    <property type="match status" value="1"/>
</dbReference>
<feature type="domain" description="BTB" evidence="3">
    <location>
        <begin position="367"/>
        <end position="434"/>
    </location>
</feature>
<dbReference type="AlphaFoldDB" id="A0A0D9YR19"/>
<dbReference type="Proteomes" id="UP000026961">
    <property type="component" value="Chromosome 2"/>
</dbReference>
<dbReference type="STRING" id="40148.A0A0D9YR19"/>
<dbReference type="PROSITE" id="PS50144">
    <property type="entry name" value="MATH"/>
    <property type="match status" value="1"/>
</dbReference>
<dbReference type="SMART" id="SM00061">
    <property type="entry name" value="MATH"/>
    <property type="match status" value="1"/>
</dbReference>
<dbReference type="InterPro" id="IPR045005">
    <property type="entry name" value="BPM1-6"/>
</dbReference>
<organism evidence="5">
    <name type="scientific">Oryza glumipatula</name>
    <dbReference type="NCBI Taxonomy" id="40148"/>
    <lineage>
        <taxon>Eukaryota</taxon>
        <taxon>Viridiplantae</taxon>
        <taxon>Streptophyta</taxon>
        <taxon>Embryophyta</taxon>
        <taxon>Tracheophyta</taxon>
        <taxon>Spermatophyta</taxon>
        <taxon>Magnoliopsida</taxon>
        <taxon>Liliopsida</taxon>
        <taxon>Poales</taxon>
        <taxon>Poaceae</taxon>
        <taxon>BOP clade</taxon>
        <taxon>Oryzoideae</taxon>
        <taxon>Oryzeae</taxon>
        <taxon>Oryzinae</taxon>
        <taxon>Oryza</taxon>
    </lineage>
</organism>
<dbReference type="Gene3D" id="3.30.710.10">
    <property type="entry name" value="Potassium Channel Kv1.1, Chain A"/>
    <property type="match status" value="2"/>
</dbReference>
<comment type="similarity">
    <text evidence="2">Belongs to the Tdpoz family.</text>
</comment>
<dbReference type="PANTHER" id="PTHR26379:SF511">
    <property type="entry name" value="OS02G0311150 PROTEIN"/>
    <property type="match status" value="1"/>
</dbReference>
<comment type="pathway">
    <text evidence="1">Protein modification; protein ubiquitination.</text>
</comment>
<dbReference type="Gene3D" id="2.60.210.10">
    <property type="entry name" value="Apoptosis, Tumor Necrosis Factor Receptor Associated Protein 2, Chain A"/>
    <property type="match status" value="1"/>
</dbReference>
<dbReference type="EnsemblPlants" id="OGLUM02G13670.1">
    <property type="protein sequence ID" value="OGLUM02G13670.1"/>
    <property type="gene ID" value="OGLUM02G13670"/>
</dbReference>
<dbReference type="GO" id="GO:0016567">
    <property type="term" value="P:protein ubiquitination"/>
    <property type="evidence" value="ECO:0007669"/>
    <property type="project" value="InterPro"/>
</dbReference>
<dbReference type="Pfam" id="PF24570">
    <property type="entry name" value="BACK_BPM_SPOP"/>
    <property type="match status" value="2"/>
</dbReference>
<dbReference type="HOGENOM" id="CLU_004253_5_1_1"/>
<dbReference type="InterPro" id="IPR000210">
    <property type="entry name" value="BTB/POZ_dom"/>
</dbReference>
<dbReference type="InterPro" id="IPR011333">
    <property type="entry name" value="SKP1/BTB/POZ_sf"/>
</dbReference>
<evidence type="ECO:0000313" key="6">
    <source>
        <dbReference type="Proteomes" id="UP000026961"/>
    </source>
</evidence>
<accession>A0A0D9YR19</accession>
<evidence type="ECO:0000259" key="4">
    <source>
        <dbReference type="PROSITE" id="PS50144"/>
    </source>
</evidence>
<reference evidence="5" key="2">
    <citation type="submission" date="2018-05" db="EMBL/GenBank/DDBJ databases">
        <title>OgluRS3 (Oryza glumaepatula Reference Sequence Version 3).</title>
        <authorList>
            <person name="Zhang J."/>
            <person name="Kudrna D."/>
            <person name="Lee S."/>
            <person name="Talag J."/>
            <person name="Welchert J."/>
            <person name="Wing R.A."/>
        </authorList>
    </citation>
    <scope>NUCLEOTIDE SEQUENCE [LARGE SCALE GENOMIC DNA]</scope>
</reference>
<keyword evidence="6" id="KW-1185">Reference proteome</keyword>
<evidence type="ECO:0000259" key="3">
    <source>
        <dbReference type="PROSITE" id="PS50097"/>
    </source>
</evidence>
<dbReference type="Pfam" id="PF22486">
    <property type="entry name" value="MATH_2"/>
    <property type="match status" value="1"/>
</dbReference>
<dbReference type="Gramene" id="OGLUM02G13670.1">
    <property type="protein sequence ID" value="OGLUM02G13670.1"/>
    <property type="gene ID" value="OGLUM02G13670"/>
</dbReference>
<dbReference type="SUPFAM" id="SSF49599">
    <property type="entry name" value="TRAF domain-like"/>
    <property type="match status" value="1"/>
</dbReference>
<evidence type="ECO:0000256" key="2">
    <source>
        <dbReference type="ARBA" id="ARBA00010846"/>
    </source>
</evidence>
<dbReference type="SUPFAM" id="SSF54695">
    <property type="entry name" value="POZ domain"/>
    <property type="match status" value="2"/>
</dbReference>
<proteinExistence type="inferred from homology"/>
<dbReference type="InterPro" id="IPR056423">
    <property type="entry name" value="BACK_BPM_SPOP"/>
</dbReference>
<evidence type="ECO:0000313" key="5">
    <source>
        <dbReference type="EnsemblPlants" id="OGLUM02G13670.1"/>
    </source>
</evidence>
<name>A0A0D9YR19_9ORYZ</name>
<dbReference type="Pfam" id="PF00651">
    <property type="entry name" value="BTB"/>
    <property type="match status" value="2"/>
</dbReference>
<feature type="domain" description="BTB" evidence="3">
    <location>
        <begin position="4"/>
        <end position="71"/>
    </location>
</feature>
<dbReference type="InterPro" id="IPR002083">
    <property type="entry name" value="MATH/TRAF_dom"/>
</dbReference>
<sequence>MDRTDVTFNIGQDIFSAHKCILAAHSSVFKAELFGAMSAKARRTIKIEDMEAGVFRSLLHFIYTGTLPETALDVVMTQHLLVAADRYNVERLKLICEEKLSKHIDSNMVATTLALAEQHSCHGLKEACFEFLSSDANLERMKASEGYEHLKVSCPSVLKELIARFISPEMEAAREITMDLQMANHCNNTSSVTVAEVARGSHVIKIDGYLRTKELMENGKYVSSTPFSVGGHSWFITYFPNGVNTESKDYLSVFLTLDSACAGGVKATFSFALLDKNGRSVQLYSKLYPLHTFTEKGSDWGHSKFMKKTNLERSVHLSNDSFSIMCDLTVMKDICSKETTQKQFVVVPPSDLHQHLGDLLLKNMDGTDVTFNVGQDIFSAHKCILAARSSVFRAEFFGAMSAKARRTIKIEDIEAGVFRALLHFIYTDSLPETAQDIVMAQHLVVAADRYNVGRLKLICEEKLSKHIDSNMVATTLALAEQHSCYGLKEACFEFLASRSNLERMMASDDYEHLKISCPSVLMELVARFLPQQEK</sequence>
<dbReference type="InterPro" id="IPR008974">
    <property type="entry name" value="TRAF-like"/>
</dbReference>
<evidence type="ECO:0000256" key="1">
    <source>
        <dbReference type="ARBA" id="ARBA00004906"/>
    </source>
</evidence>
<protein>
    <recommendedName>
        <fullName evidence="7">BTB domain-containing protein</fullName>
    </recommendedName>
</protein>
<reference evidence="5" key="1">
    <citation type="submission" date="2015-04" db="UniProtKB">
        <authorList>
            <consortium name="EnsemblPlants"/>
        </authorList>
    </citation>
    <scope>IDENTIFICATION</scope>
</reference>
<dbReference type="Gene3D" id="1.25.40.420">
    <property type="match status" value="2"/>
</dbReference>
<dbReference type="PANTHER" id="PTHR26379">
    <property type="entry name" value="BTB/POZ AND MATH DOMAIN-CONTAINING PROTEIN 1"/>
    <property type="match status" value="1"/>
</dbReference>
<dbReference type="eggNOG" id="KOG1987">
    <property type="taxonomic scope" value="Eukaryota"/>
</dbReference>
<feature type="domain" description="MATH" evidence="4">
    <location>
        <begin position="199"/>
        <end position="328"/>
    </location>
</feature>
<dbReference type="PROSITE" id="PS50097">
    <property type="entry name" value="BTB"/>
    <property type="match status" value="2"/>
</dbReference>
<dbReference type="SMART" id="SM00225">
    <property type="entry name" value="BTB"/>
    <property type="match status" value="2"/>
</dbReference>
<evidence type="ECO:0008006" key="7">
    <source>
        <dbReference type="Google" id="ProtNLM"/>
    </source>
</evidence>